<dbReference type="Pfam" id="PF09709">
    <property type="entry name" value="Cas_Csd1"/>
    <property type="match status" value="1"/>
</dbReference>
<evidence type="ECO:0000313" key="3">
    <source>
        <dbReference type="Proteomes" id="UP000316968"/>
    </source>
</evidence>
<proteinExistence type="predicted"/>
<feature type="compositionally biased region" description="Low complexity" evidence="1">
    <location>
        <begin position="656"/>
        <end position="669"/>
    </location>
</feature>
<dbReference type="OrthoDB" id="9778918at2"/>
<feature type="region of interest" description="Disordered" evidence="1">
    <location>
        <begin position="315"/>
        <end position="351"/>
    </location>
</feature>
<feature type="region of interest" description="Disordered" evidence="1">
    <location>
        <begin position="646"/>
        <end position="669"/>
    </location>
</feature>
<gene>
    <name evidence="2" type="primary">cas8c</name>
    <name evidence="2" type="ORF">FFV09_01700</name>
</gene>
<name>A0A4Y6USR2_SACBS</name>
<organism evidence="2 3">
    <name type="scientific">Saccharibacillus brassicae</name>
    <dbReference type="NCBI Taxonomy" id="2583377"/>
    <lineage>
        <taxon>Bacteria</taxon>
        <taxon>Bacillati</taxon>
        <taxon>Bacillota</taxon>
        <taxon>Bacilli</taxon>
        <taxon>Bacillales</taxon>
        <taxon>Paenibacillaceae</taxon>
        <taxon>Saccharibacillus</taxon>
    </lineage>
</organism>
<evidence type="ECO:0000256" key="1">
    <source>
        <dbReference type="SAM" id="MobiDB-lite"/>
    </source>
</evidence>
<dbReference type="NCBIfam" id="TIGR01863">
    <property type="entry name" value="cas_Csd1"/>
    <property type="match status" value="1"/>
</dbReference>
<protein>
    <submittedName>
        <fullName evidence="2">Type I-C CRISPR-associated protein Cas8c/Csd1</fullName>
    </submittedName>
</protein>
<reference evidence="2 3" key="1">
    <citation type="submission" date="2019-06" db="EMBL/GenBank/DDBJ databases">
        <title>Saccharibacillus brassicae sp. nov., an endophytic bacterium isolated from Chinese cabbage seeds (Brassica pekinensis).</title>
        <authorList>
            <person name="Jiang L."/>
            <person name="Lee J."/>
            <person name="Kim S.W."/>
        </authorList>
    </citation>
    <scope>NUCLEOTIDE SEQUENCE [LARGE SCALE GENOMIC DNA]</scope>
    <source>
        <strain evidence="3">KCTC 43072 / ATSA2</strain>
    </source>
</reference>
<dbReference type="CDD" id="cd09757">
    <property type="entry name" value="Cas8c_I-C"/>
    <property type="match status" value="1"/>
</dbReference>
<accession>A0A4Y6USR2</accession>
<dbReference type="EMBL" id="CP041217">
    <property type="protein sequence ID" value="QDH19688.1"/>
    <property type="molecule type" value="Genomic_DNA"/>
</dbReference>
<dbReference type="Proteomes" id="UP000316968">
    <property type="component" value="Chromosome"/>
</dbReference>
<dbReference type="RefSeq" id="WP_141446077.1">
    <property type="nucleotide sequence ID" value="NZ_CP041217.1"/>
</dbReference>
<keyword evidence="3" id="KW-1185">Reference proteome</keyword>
<evidence type="ECO:0000313" key="2">
    <source>
        <dbReference type="EMBL" id="QDH19688.1"/>
    </source>
</evidence>
<dbReference type="KEGG" id="saca:FFV09_01700"/>
<dbReference type="InterPro" id="IPR010144">
    <property type="entry name" value="CRISPR-assoc_prot_Csd1-typ"/>
</dbReference>
<sequence length="669" mass="73926">MIVQSLYERYEQLLQDKNSGMSKPGYSSDKVSFVLEIDEDGEVRKIVDIRVQQGKKVVPLRMKVPEHPVRTSGIKPFFLSDKAEYVLGIRADKTNGIEVSPAKYASSADLHKRLLNASHEPEARAIVAFYEKWNPQAMILPDSALHAELLRIVGTTDNNLVFQLAGAERYIHESPEVLREWDSAIAQAEAGSEAILGNCLVTGLENQPIAKVHKVNIKGVLNAQSSGASIVSFNFASLESYGKKQSYNAPFSEAASVGYAKALNHLILSERNRLRRMGDMTVVFWAQRLPGEAEAEWDLQEGLFGAFFDGPFGASSAGSEQVRPESDHSAESAAEMEEPPAEPIEASVGEENRELTRQIEDLLGRVKNADTVTADMLPAKDASFYVLGLSGNNARLAVRFFWQSSFEELFQKLSLYASDMAMGRPGNHRADLPTLFNIMLQTVRQTGDLSKMRQNISGSMESEWFRAMLGGGLLPYSVFSAVVNRARIDGQMSPYGEQGRSAWIRASVIKAYLVRYARIHQQNEFKEALTPMLNEEAQSVAYRLGRLFAVLERAQTDAAGGPGRLNATIKDRYFGSASATPAAVFPILLRLAQHHMAKAEYGRFRDRDIAGILQGVDAFPNHLDLKQQGLFMLGYYHQTAYRAPAKTEETSAPTVESEASATIETEAAK</sequence>
<dbReference type="AlphaFoldDB" id="A0A4Y6USR2"/>